<protein>
    <recommendedName>
        <fullName evidence="4">Scaffolding protein</fullName>
    </recommendedName>
</protein>
<comment type="caution">
    <text evidence="2">The sequence shown here is derived from an EMBL/GenBank/DDBJ whole genome shotgun (WGS) entry which is preliminary data.</text>
</comment>
<evidence type="ECO:0000313" key="3">
    <source>
        <dbReference type="Proteomes" id="UP001631949"/>
    </source>
</evidence>
<feature type="region of interest" description="Disordered" evidence="1">
    <location>
        <begin position="1"/>
        <end position="76"/>
    </location>
</feature>
<feature type="compositionally biased region" description="Basic and acidic residues" evidence="1">
    <location>
        <begin position="18"/>
        <end position="38"/>
    </location>
</feature>
<organism evidence="2 3">
    <name type="scientific">Peptococcus simiae</name>
    <dbReference type="NCBI Taxonomy" id="1643805"/>
    <lineage>
        <taxon>Bacteria</taxon>
        <taxon>Bacillati</taxon>
        <taxon>Bacillota</taxon>
        <taxon>Clostridia</taxon>
        <taxon>Eubacteriales</taxon>
        <taxon>Peptococcaceae</taxon>
        <taxon>Peptococcus</taxon>
    </lineage>
</organism>
<feature type="compositionally biased region" description="Basic and acidic residues" evidence="1">
    <location>
        <begin position="50"/>
        <end position="61"/>
    </location>
</feature>
<feature type="compositionally biased region" description="Low complexity" evidence="1">
    <location>
        <begin position="7"/>
        <end position="17"/>
    </location>
</feature>
<reference evidence="2 3" key="1">
    <citation type="journal article" date="2016" name="Int. J. Syst. Evol. Microbiol.">
        <title>Peptococcus simiae sp. nov., isolated from rhesus macaque faeces and emended description of the genus Peptococcus.</title>
        <authorList>
            <person name="Shkoporov A.N."/>
            <person name="Efimov B.A."/>
            <person name="Kondova I."/>
            <person name="Ouwerling B."/>
            <person name="Chaplin A.V."/>
            <person name="Shcherbakova V.A."/>
            <person name="Langermans J.A.M."/>
        </authorList>
    </citation>
    <scope>NUCLEOTIDE SEQUENCE [LARGE SCALE GENOMIC DNA]</scope>
    <source>
        <strain evidence="2 3">M108</strain>
    </source>
</reference>
<evidence type="ECO:0008006" key="4">
    <source>
        <dbReference type="Google" id="ProtNLM"/>
    </source>
</evidence>
<dbReference type="Proteomes" id="UP001631949">
    <property type="component" value="Unassembled WGS sequence"/>
</dbReference>
<name>A0ABW9GYQ6_9FIRM</name>
<dbReference type="EMBL" id="JBJUVG010000006">
    <property type="protein sequence ID" value="MFM9413755.1"/>
    <property type="molecule type" value="Genomic_DNA"/>
</dbReference>
<keyword evidence="3" id="KW-1185">Reference proteome</keyword>
<accession>A0ABW9GYQ6</accession>
<dbReference type="RefSeq" id="WP_408977371.1">
    <property type="nucleotide sequence ID" value="NZ_JBJUVG010000006.1"/>
</dbReference>
<gene>
    <name evidence="2" type="ORF">ACKQTC_05195</name>
</gene>
<evidence type="ECO:0000313" key="2">
    <source>
        <dbReference type="EMBL" id="MFM9413755.1"/>
    </source>
</evidence>
<evidence type="ECO:0000256" key="1">
    <source>
        <dbReference type="SAM" id="MobiDB-lite"/>
    </source>
</evidence>
<sequence length="109" mass="12512">MPEDKTTPAAEEQADQAAETKTEAPEDQAPRDEEKRFTQAEVDAIVQKRLQRERNKEKDQQADQAEDAETKQTLANLQEDMRAMQVENYALKKGVGENHIGYRALLYNY</sequence>
<proteinExistence type="predicted"/>